<keyword evidence="2" id="KW-1185">Reference proteome</keyword>
<evidence type="ECO:0000313" key="1">
    <source>
        <dbReference type="EMBL" id="ATA58259.1"/>
    </source>
</evidence>
<protein>
    <recommendedName>
        <fullName evidence="3">Protein UL91</fullName>
    </recommendedName>
</protein>
<organism evidence="1">
    <name type="scientific">vespertilionid gammaherpesvirus 3</name>
    <dbReference type="NCBI Taxonomy" id="2846598"/>
    <lineage>
        <taxon>Viruses</taxon>
        <taxon>Duplodnaviria</taxon>
        <taxon>Heunggongvirae</taxon>
        <taxon>Peploviricota</taxon>
        <taxon>Herviviricetes</taxon>
        <taxon>Herpesvirales</taxon>
        <taxon>Orthoherpesviridae</taxon>
        <taxon>Gammaherpesvirinae</taxon>
        <taxon>Patagivirus</taxon>
        <taxon>Patagivirus vespertilionidgamma3</taxon>
    </lineage>
</organism>
<proteinExistence type="predicted"/>
<dbReference type="EMBL" id="MF385016">
    <property type="protein sequence ID" value="ATA58259.1"/>
    <property type="molecule type" value="Genomic_DNA"/>
</dbReference>
<dbReference type="InterPro" id="IPR008002">
    <property type="entry name" value="Herpes_Orf30"/>
</dbReference>
<sequence length="89" mass="9553">MSLSAEDFEACHGFFKLALPELLSRSAGALSDLGDCDTTSQKLELLCLFLDIVGTECLQEAVSNRRRAVHQEAVGTVAEPLAAHAPLPR</sequence>
<dbReference type="Pfam" id="PF05338">
    <property type="entry name" value="DUF717"/>
    <property type="match status" value="1"/>
</dbReference>
<evidence type="ECO:0008006" key="3">
    <source>
        <dbReference type="Google" id="ProtNLM"/>
    </source>
</evidence>
<accession>A0A2D0ZNY5</accession>
<reference evidence="1" key="1">
    <citation type="journal article" date="2018" name="Virology">
        <title>Isolation, characterization and prevalence of a novel Gammaherpesvirus in Eptesicus fuscus, the North American big brown bat.</title>
        <authorList>
            <person name="Subudhi S."/>
            <person name="Rapin N."/>
            <person name="Dorville N."/>
            <person name="Hill J.E."/>
            <person name="Town J."/>
            <person name="Willis C.K."/>
            <person name="Bollinger T.K."/>
            <person name="Misra V."/>
        </authorList>
    </citation>
    <scope>NUCLEOTIDE SEQUENCE</scope>
</reference>
<name>A0A2D0ZNY5_9GAMA</name>
<evidence type="ECO:0000313" key="2">
    <source>
        <dbReference type="Proteomes" id="UP000290797"/>
    </source>
</evidence>
<dbReference type="OrthoDB" id="28648at10239"/>
<dbReference type="Proteomes" id="UP000290797">
    <property type="component" value="Segment"/>
</dbReference>